<dbReference type="RefSeq" id="YP_007002907.1">
    <property type="nucleotide sequence ID" value="NC_019454.1"/>
</dbReference>
<sequence length="79" mass="8738">MIHKNLETATYGTSTGLTIGGWIVQHLPSPDVTAQIASWVGILTGVGMFICTIYYKRRNSKLYAQALKKGYMNEPSSEE</sequence>
<name>E1Y3W0_9CAUD</name>
<proteinExistence type="predicted"/>
<organism evidence="2 3">
    <name type="scientific">Pantoea phage LIMElight</name>
    <dbReference type="NCBI Taxonomy" id="881915"/>
    <lineage>
        <taxon>Viruses</taxon>
        <taxon>Duplodnaviria</taxon>
        <taxon>Heunggongvirae</taxon>
        <taxon>Uroviricota</taxon>
        <taxon>Caudoviricetes</taxon>
        <taxon>Autographivirales</taxon>
        <taxon>Autoscriptoviridae</taxon>
        <taxon>Slopekvirinae</taxon>
        <taxon>Limelightvirus</taxon>
        <taxon>Limelightvirus limelight</taxon>
    </lineage>
</organism>
<keyword evidence="1" id="KW-1133">Transmembrane helix</keyword>
<feature type="transmembrane region" description="Helical" evidence="1">
    <location>
        <begin position="36"/>
        <end position="55"/>
    </location>
</feature>
<keyword evidence="1" id="KW-0472">Membrane</keyword>
<dbReference type="EMBL" id="FR687252">
    <property type="protein sequence ID" value="CBW54812.1"/>
    <property type="molecule type" value="Genomic_DNA"/>
</dbReference>
<keyword evidence="1" id="KW-0812">Transmembrane</keyword>
<reference evidence="3" key="1">
    <citation type="journal article" date="2011" name="Appl. Environ. Microbiol.">
        <title>Bacteriophages LIMElight and LIMEzero of Pantoea agglomerans, belonging to the "phiKMV-like viruses".</title>
        <authorList>
            <person name="Adriaenssens E.M."/>
            <person name="Ceyssens P.J."/>
            <person name="Dunon V."/>
            <person name="Ackermann H.W."/>
            <person name="Van Vaerenbergh J."/>
            <person name="Maes M."/>
            <person name="De Proft M."/>
            <person name="Lavigne R."/>
        </authorList>
    </citation>
    <scope>NUCLEOTIDE SEQUENCE [LARGE SCALE GENOMIC DNA]</scope>
</reference>
<evidence type="ECO:0000256" key="1">
    <source>
        <dbReference type="SAM" id="Phobius"/>
    </source>
</evidence>
<dbReference type="KEGG" id="vg:14006777"/>
<evidence type="ECO:0000313" key="2">
    <source>
        <dbReference type="EMBL" id="CBW54812.1"/>
    </source>
</evidence>
<evidence type="ECO:0000313" key="3">
    <source>
        <dbReference type="Proteomes" id="UP000006684"/>
    </source>
</evidence>
<dbReference type="Proteomes" id="UP000006684">
    <property type="component" value="Segment"/>
</dbReference>
<keyword evidence="3" id="KW-1185">Reference proteome</keyword>
<protein>
    <submittedName>
        <fullName evidence="2">Putative holin</fullName>
    </submittedName>
</protein>
<dbReference type="GeneID" id="14006777"/>
<accession>E1Y3W0</accession>